<dbReference type="SUPFAM" id="SSF140453">
    <property type="entry name" value="EsxAB dimer-like"/>
    <property type="match status" value="1"/>
</dbReference>
<dbReference type="EMBL" id="FTNT01000014">
    <property type="protein sequence ID" value="SIS22057.1"/>
    <property type="molecule type" value="Genomic_DNA"/>
</dbReference>
<dbReference type="Gene3D" id="1.10.287.1060">
    <property type="entry name" value="ESAT-6-like"/>
    <property type="match status" value="1"/>
</dbReference>
<sequence>MVIVGSDRDDMTVDLGDLSTAAQRVHGTRSQISDDWEKIRDRARSLFEGSWTGTASKSYTRPWSECEEGFQEILSSLEHLGRALHESGAQFRSSDTNSADDIQGSATTSYLNLDV</sequence>
<proteinExistence type="predicted"/>
<feature type="compositionally biased region" description="Polar residues" evidence="1">
    <location>
        <begin position="90"/>
        <end position="115"/>
    </location>
</feature>
<organism evidence="2 3">
    <name type="scientific">Williamsia sterculiae</name>
    <dbReference type="NCBI Taxonomy" id="1344003"/>
    <lineage>
        <taxon>Bacteria</taxon>
        <taxon>Bacillati</taxon>
        <taxon>Actinomycetota</taxon>
        <taxon>Actinomycetes</taxon>
        <taxon>Mycobacteriales</taxon>
        <taxon>Nocardiaceae</taxon>
        <taxon>Williamsia</taxon>
    </lineage>
</organism>
<evidence type="ECO:0000313" key="3">
    <source>
        <dbReference type="Proteomes" id="UP000186218"/>
    </source>
</evidence>
<protein>
    <submittedName>
        <fullName evidence="2">WXG100 family type VII secretion target</fullName>
    </submittedName>
</protein>
<dbReference type="InterPro" id="IPR036689">
    <property type="entry name" value="ESAT-6-like_sf"/>
</dbReference>
<accession>A0A1N7HB11</accession>
<evidence type="ECO:0000313" key="2">
    <source>
        <dbReference type="EMBL" id="SIS22057.1"/>
    </source>
</evidence>
<dbReference type="STRING" id="1344003.SAMN05445060_3881"/>
<reference evidence="2 3" key="1">
    <citation type="submission" date="2017-01" db="EMBL/GenBank/DDBJ databases">
        <authorList>
            <person name="Mah S.A."/>
            <person name="Swanson W.J."/>
            <person name="Moy G.W."/>
            <person name="Vacquier V.D."/>
        </authorList>
    </citation>
    <scope>NUCLEOTIDE SEQUENCE [LARGE SCALE GENOMIC DNA]</scope>
    <source>
        <strain evidence="2 3">CPCC 203464</strain>
    </source>
</reference>
<keyword evidence="3" id="KW-1185">Reference proteome</keyword>
<dbReference type="InterPro" id="IPR010310">
    <property type="entry name" value="T7SS_ESAT-6-like"/>
</dbReference>
<dbReference type="AlphaFoldDB" id="A0A1N7HB11"/>
<dbReference type="NCBIfam" id="TIGR03930">
    <property type="entry name" value="WXG100_ESAT6"/>
    <property type="match status" value="1"/>
</dbReference>
<dbReference type="Proteomes" id="UP000186218">
    <property type="component" value="Unassembled WGS sequence"/>
</dbReference>
<gene>
    <name evidence="2" type="ORF">SAMN05445060_3881</name>
</gene>
<feature type="region of interest" description="Disordered" evidence="1">
    <location>
        <begin position="88"/>
        <end position="115"/>
    </location>
</feature>
<name>A0A1N7HB11_9NOCA</name>
<dbReference type="Pfam" id="PF06013">
    <property type="entry name" value="WXG100"/>
    <property type="match status" value="1"/>
</dbReference>
<evidence type="ECO:0000256" key="1">
    <source>
        <dbReference type="SAM" id="MobiDB-lite"/>
    </source>
</evidence>